<evidence type="ECO:0000313" key="3">
    <source>
        <dbReference type="EMBL" id="NMV39589.1"/>
    </source>
</evidence>
<dbReference type="Proteomes" id="UP000078572">
    <property type="component" value="Chromosome 1"/>
</dbReference>
<proteinExistence type="predicted"/>
<protein>
    <submittedName>
        <fullName evidence="2">Uncharacterized protein</fullName>
    </submittedName>
</protein>
<evidence type="ECO:0000313" key="5">
    <source>
        <dbReference type="Proteomes" id="UP000575469"/>
    </source>
</evidence>
<evidence type="ECO:0000313" key="4">
    <source>
        <dbReference type="Proteomes" id="UP000078572"/>
    </source>
</evidence>
<evidence type="ECO:0000256" key="1">
    <source>
        <dbReference type="SAM" id="SignalP"/>
    </source>
</evidence>
<name>A0A191ZT87_9RALS</name>
<gene>
    <name evidence="2" type="ORF">A9Y76_01940</name>
    <name evidence="3" type="ORF">HGR00_16865</name>
</gene>
<dbReference type="STRING" id="190721.ACS15_0438"/>
<sequence>MRSDRTTAGWAAWFLTCGLVAVPAATATLAMAAEDVPVANDLQTANVEAVRPPVAAPASVPALVPGLGHAIDADKLERYRGGTQDLYQTVNDARLSGTVSNDTAVNVATGSNIVGGGSFTNAAGIPTVIQNSGANVLIQNSTIVNVQFRP</sequence>
<dbReference type="GeneID" id="61524766"/>
<organism evidence="2 4">
    <name type="scientific">Ralstonia insidiosa</name>
    <dbReference type="NCBI Taxonomy" id="190721"/>
    <lineage>
        <taxon>Bacteria</taxon>
        <taxon>Pseudomonadati</taxon>
        <taxon>Pseudomonadota</taxon>
        <taxon>Betaproteobacteria</taxon>
        <taxon>Burkholderiales</taxon>
        <taxon>Burkholderiaceae</taxon>
        <taxon>Ralstonia</taxon>
    </lineage>
</organism>
<reference evidence="2" key="1">
    <citation type="submission" date="2016-06" db="EMBL/GenBank/DDBJ databases">
        <authorList>
            <person name="Kjaerup R.B."/>
            <person name="Dalgaard T.S."/>
            <person name="Juul-Madsen H.R."/>
        </authorList>
    </citation>
    <scope>NUCLEOTIDE SEQUENCE [LARGE SCALE GENOMIC DNA]</scope>
    <source>
        <strain evidence="2">ATCC 49129</strain>
    </source>
</reference>
<dbReference type="EMBL" id="CP016022">
    <property type="protein sequence ID" value="ANJ71318.1"/>
    <property type="molecule type" value="Genomic_DNA"/>
</dbReference>
<reference evidence="3 5" key="3">
    <citation type="submission" date="2020-04" db="EMBL/GenBank/DDBJ databases">
        <title>Ralstonia insidiosa genome sequencing and assembly.</title>
        <authorList>
            <person name="Martins R.C.R."/>
            <person name="Perdigao-Neto L.V."/>
            <person name="Levin A.S.S."/>
            <person name="Costa S.F."/>
        </authorList>
    </citation>
    <scope>NUCLEOTIDE SEQUENCE [LARGE SCALE GENOMIC DNA]</scope>
    <source>
        <strain evidence="3 5">5047</strain>
    </source>
</reference>
<keyword evidence="4" id="KW-1185">Reference proteome</keyword>
<dbReference type="RefSeq" id="WP_031329844.1">
    <property type="nucleotide sequence ID" value="NZ_CP012605.1"/>
</dbReference>
<dbReference type="EMBL" id="JABBZM010000015">
    <property type="protein sequence ID" value="NMV39589.1"/>
    <property type="molecule type" value="Genomic_DNA"/>
</dbReference>
<feature type="signal peptide" evidence="1">
    <location>
        <begin position="1"/>
        <end position="32"/>
    </location>
</feature>
<accession>A0A191ZT87</accession>
<dbReference type="OrthoDB" id="5786382at2"/>
<keyword evidence="1" id="KW-0732">Signal</keyword>
<dbReference type="Proteomes" id="UP000575469">
    <property type="component" value="Unassembled WGS sequence"/>
</dbReference>
<reference evidence="4" key="2">
    <citation type="submission" date="2016-06" db="EMBL/GenBank/DDBJ databases">
        <authorList>
            <person name="Xu Y."/>
            <person name="Nagy A."/>
            <person name="Yan X."/>
            <person name="Kim S.W."/>
            <person name="Haley B."/>
            <person name="Liu N.T."/>
            <person name="Nou X."/>
        </authorList>
    </citation>
    <scope>NUCLEOTIDE SEQUENCE [LARGE SCALE GENOMIC DNA]</scope>
    <source>
        <strain evidence="4">ATCC 49129</strain>
    </source>
</reference>
<dbReference type="AlphaFoldDB" id="A0A191ZT87"/>
<feature type="chain" id="PRO_5044553887" evidence="1">
    <location>
        <begin position="33"/>
        <end position="150"/>
    </location>
</feature>
<evidence type="ECO:0000313" key="2">
    <source>
        <dbReference type="EMBL" id="ANJ71318.1"/>
    </source>
</evidence>